<organism evidence="2 3">
    <name type="scientific">Sulfuritortus calidifontis</name>
    <dbReference type="NCBI Taxonomy" id="1914471"/>
    <lineage>
        <taxon>Bacteria</taxon>
        <taxon>Pseudomonadati</taxon>
        <taxon>Pseudomonadota</taxon>
        <taxon>Betaproteobacteria</taxon>
        <taxon>Nitrosomonadales</taxon>
        <taxon>Thiobacillaceae</taxon>
        <taxon>Sulfuritortus</taxon>
    </lineage>
</organism>
<feature type="region of interest" description="Disordered" evidence="1">
    <location>
        <begin position="41"/>
        <end position="112"/>
    </location>
</feature>
<feature type="compositionally biased region" description="Basic and acidic residues" evidence="1">
    <location>
        <begin position="63"/>
        <end position="80"/>
    </location>
</feature>
<evidence type="ECO:0000313" key="3">
    <source>
        <dbReference type="Proteomes" id="UP000295135"/>
    </source>
</evidence>
<keyword evidence="3" id="KW-1185">Reference proteome</keyword>
<evidence type="ECO:0000256" key="1">
    <source>
        <dbReference type="SAM" id="MobiDB-lite"/>
    </source>
</evidence>
<accession>A0A4R3JYL3</accession>
<sequence length="112" mass="12524">MRLPADAIPPVAVPEDRYRIHQPDAVMPTRAVAARAGFRQAYLEQRRQGGQGGNQQPAPEAGTEERRSGEDRRQEARRASEQTVLLDTRSGQDRRVSPRREGDLGTHIDEVV</sequence>
<dbReference type="Proteomes" id="UP000295135">
    <property type="component" value="Unassembled WGS sequence"/>
</dbReference>
<protein>
    <submittedName>
        <fullName evidence="2">Uncharacterized protein</fullName>
    </submittedName>
</protein>
<dbReference type="AlphaFoldDB" id="A0A4R3JYL3"/>
<proteinExistence type="predicted"/>
<comment type="caution">
    <text evidence="2">The sequence shown here is derived from an EMBL/GenBank/DDBJ whole genome shotgun (WGS) entry which is preliminary data.</text>
</comment>
<evidence type="ECO:0000313" key="2">
    <source>
        <dbReference type="EMBL" id="TCS73784.1"/>
    </source>
</evidence>
<reference evidence="2 3" key="1">
    <citation type="submission" date="2019-03" db="EMBL/GenBank/DDBJ databases">
        <title>Genomic Encyclopedia of Type Strains, Phase IV (KMG-IV): sequencing the most valuable type-strain genomes for metagenomic binning, comparative biology and taxonomic classification.</title>
        <authorList>
            <person name="Goeker M."/>
        </authorList>
    </citation>
    <scope>NUCLEOTIDE SEQUENCE [LARGE SCALE GENOMIC DNA]</scope>
    <source>
        <strain evidence="2 3">DSM 103923</strain>
    </source>
</reference>
<dbReference type="EMBL" id="SLZY01000001">
    <property type="protein sequence ID" value="TCS73784.1"/>
    <property type="molecule type" value="Genomic_DNA"/>
</dbReference>
<feature type="compositionally biased region" description="Basic and acidic residues" evidence="1">
    <location>
        <begin position="90"/>
        <end position="112"/>
    </location>
</feature>
<dbReference type="RefSeq" id="WP_126459989.1">
    <property type="nucleotide sequence ID" value="NZ_AP018721.1"/>
</dbReference>
<name>A0A4R3JYL3_9PROT</name>
<gene>
    <name evidence="2" type="ORF">EDC61_1016</name>
</gene>